<evidence type="ECO:0000256" key="5">
    <source>
        <dbReference type="ARBA" id="ARBA00023136"/>
    </source>
</evidence>
<gene>
    <name evidence="10" type="primary">traD</name>
    <name evidence="10" type="ORF">GKR67_17525</name>
</gene>
<evidence type="ECO:0000256" key="6">
    <source>
        <dbReference type="SAM" id="MobiDB-lite"/>
    </source>
</evidence>
<protein>
    <submittedName>
        <fullName evidence="10">Type IV conjugative transfer system coupling protein TraD</fullName>
    </submittedName>
</protein>
<dbReference type="Pfam" id="PF12615">
    <property type="entry name" value="TraD_N"/>
    <property type="match status" value="1"/>
</dbReference>
<feature type="transmembrane region" description="Helical" evidence="7">
    <location>
        <begin position="112"/>
        <end position="134"/>
    </location>
</feature>
<evidence type="ECO:0000256" key="2">
    <source>
        <dbReference type="ARBA" id="ARBA00022475"/>
    </source>
</evidence>
<dbReference type="EMBL" id="WLUB01000055">
    <property type="protein sequence ID" value="MTC36379.1"/>
    <property type="molecule type" value="Genomic_DNA"/>
</dbReference>
<proteinExistence type="predicted"/>
<feature type="compositionally biased region" description="Basic and acidic residues" evidence="6">
    <location>
        <begin position="733"/>
        <end position="745"/>
    </location>
</feature>
<name>A0AAW9VEE3_9GAMM</name>
<organism evidence="10 11">
    <name type="scientific">Providencia alcalifaciens</name>
    <dbReference type="NCBI Taxonomy" id="126385"/>
    <lineage>
        <taxon>Bacteria</taxon>
        <taxon>Pseudomonadati</taxon>
        <taxon>Pseudomonadota</taxon>
        <taxon>Gammaproteobacteria</taxon>
        <taxon>Enterobacterales</taxon>
        <taxon>Morganellaceae</taxon>
        <taxon>Providencia</taxon>
    </lineage>
</organism>
<accession>A0AAW9VEE3</accession>
<feature type="transmembrane region" description="Helical" evidence="7">
    <location>
        <begin position="28"/>
        <end position="46"/>
    </location>
</feature>
<keyword evidence="3 7" id="KW-0812">Transmembrane</keyword>
<sequence length="745" mass="84461">MSSTKHITQGGQVFSYMLGMFMQVNKRISFWLVNFYLILLPLIFYFKMPMQEIKNGGLYWWLYLVSGGEKALYRVPPLYDVHFDGQLFRFTSANILKDPYMIYAGDMFLQELWLSFVWASALVSLIAFVIYRFLHRLGQRQAKDDVIGGRTITEDIKAVTNMLHARREASPITFDGLPLKLNSEVQNLLFHGTPGSGKSNAINKLLIQLRKRGDMVIVFDKGCSLVKKHYNENLDKLLNPLDERCENWDLWRECVTTPDFDSMANTLIPQTTSEDPFWTGSARTIFTAVAAKLGSDNKRSYNKLLRTLLAIDLKTLRAYVAGTEASNLMEEKVEKTAISIRGVLTNYVKSLRYLQGIERNGKAPFSIREWMKTVNEPKKQHGWLWITSNALEHESLKPLISMWLAQAAKCLLGMGENPERRVWFIYDELASLHQLPELPQVLSEGRKFGGCFALGFQNKPQLDSIYGRDKADAMMDLLNSRYFFRSPDESVAKWVRDQLGQERIKRFSEQYSYGKETVRDGVSFSKQQEDSDLVNYSDVQSLPDLTCFITLPGQYPVVRHAMRYEKIKPVAAEYTPRTINDSLDPEIEAEIDARLNAEALPDAVIDVIDHLISGQPIEKRSDFASEGQPDTATGQPVILASLAVTPAAISSSDTAVQATTETASSVSVAERQGGREVVVDSLKVNAETGEVMGPVFETEENPQDQYDSYSRMRQEEKEILGDPHANHTNSSPDLERDHDNGWGKW</sequence>
<feature type="domain" description="TraD coupling protein N-terminal" evidence="9">
    <location>
        <begin position="31"/>
        <end position="128"/>
    </location>
</feature>
<dbReference type="InterPro" id="IPR022585">
    <property type="entry name" value="TraD_N"/>
</dbReference>
<dbReference type="Proteomes" id="UP000449944">
    <property type="component" value="Unassembled WGS sequence"/>
</dbReference>
<dbReference type="InterPro" id="IPR027417">
    <property type="entry name" value="P-loop_NTPase"/>
</dbReference>
<evidence type="ECO:0000259" key="9">
    <source>
        <dbReference type="Pfam" id="PF12615"/>
    </source>
</evidence>
<feature type="region of interest" description="Disordered" evidence="6">
    <location>
        <begin position="698"/>
        <end position="745"/>
    </location>
</feature>
<dbReference type="CDD" id="cd01127">
    <property type="entry name" value="TrwB_TraG_TraD_VirD4"/>
    <property type="match status" value="1"/>
</dbReference>
<dbReference type="GO" id="GO:0005886">
    <property type="term" value="C:plasma membrane"/>
    <property type="evidence" value="ECO:0007669"/>
    <property type="project" value="UniProtKB-SubCell"/>
</dbReference>
<dbReference type="Gene3D" id="3.40.50.300">
    <property type="entry name" value="P-loop containing nucleotide triphosphate hydrolases"/>
    <property type="match status" value="1"/>
</dbReference>
<keyword evidence="5 7" id="KW-0472">Membrane</keyword>
<comment type="caution">
    <text evidence="10">The sequence shown here is derived from an EMBL/GenBank/DDBJ whole genome shotgun (WGS) entry which is preliminary data.</text>
</comment>
<dbReference type="PANTHER" id="PTHR37937">
    <property type="entry name" value="CONJUGATIVE TRANSFER: DNA TRANSPORT"/>
    <property type="match status" value="1"/>
</dbReference>
<keyword evidence="4 7" id="KW-1133">Transmembrane helix</keyword>
<reference evidence="10 11" key="1">
    <citation type="submission" date="2019-10" db="EMBL/GenBank/DDBJ databases">
        <title>Comparative genomic analysis of Providencia.</title>
        <authorList>
            <person name="Yuan C."/>
            <person name="Wei Y."/>
            <person name="Yin Z."/>
        </authorList>
    </citation>
    <scope>NUCLEOTIDE SEQUENCE [LARGE SCALE GENOMIC DNA]</scope>
    <source>
        <strain evidence="11">wls1934</strain>
    </source>
</reference>
<dbReference type="Gene3D" id="1.10.8.80">
    <property type="entry name" value="Magnesium chelatase subunit I, C-Terminal domain"/>
    <property type="match status" value="1"/>
</dbReference>
<keyword evidence="2" id="KW-1003">Cell membrane</keyword>
<dbReference type="InterPro" id="IPR051539">
    <property type="entry name" value="T4SS-coupling_protein"/>
</dbReference>
<dbReference type="PANTHER" id="PTHR37937:SF1">
    <property type="entry name" value="CONJUGATIVE TRANSFER: DNA TRANSPORT"/>
    <property type="match status" value="1"/>
</dbReference>
<dbReference type="Pfam" id="PF10412">
    <property type="entry name" value="TrwB_AAD_bind"/>
    <property type="match status" value="1"/>
</dbReference>
<evidence type="ECO:0000256" key="7">
    <source>
        <dbReference type="SAM" id="Phobius"/>
    </source>
</evidence>
<dbReference type="InterPro" id="IPR019476">
    <property type="entry name" value="T4SS_TraD_DNA-bd"/>
</dbReference>
<dbReference type="SUPFAM" id="SSF52540">
    <property type="entry name" value="P-loop containing nucleoside triphosphate hydrolases"/>
    <property type="match status" value="1"/>
</dbReference>
<evidence type="ECO:0000313" key="10">
    <source>
        <dbReference type="EMBL" id="MTC36379.1"/>
    </source>
</evidence>
<evidence type="ECO:0000313" key="11">
    <source>
        <dbReference type="Proteomes" id="UP000449944"/>
    </source>
</evidence>
<evidence type="ECO:0000256" key="1">
    <source>
        <dbReference type="ARBA" id="ARBA00004651"/>
    </source>
</evidence>
<feature type="domain" description="Type IV secretion system coupling protein TraD DNA-binding" evidence="8">
    <location>
        <begin position="172"/>
        <end position="561"/>
    </location>
</feature>
<evidence type="ECO:0000256" key="4">
    <source>
        <dbReference type="ARBA" id="ARBA00022989"/>
    </source>
</evidence>
<evidence type="ECO:0000259" key="8">
    <source>
        <dbReference type="Pfam" id="PF10412"/>
    </source>
</evidence>
<dbReference type="NCBIfam" id="TIGR02759">
    <property type="entry name" value="TraD_Ftype"/>
    <property type="match status" value="1"/>
</dbReference>
<evidence type="ECO:0000256" key="3">
    <source>
        <dbReference type="ARBA" id="ARBA00022692"/>
    </source>
</evidence>
<dbReference type="InterPro" id="IPR014128">
    <property type="entry name" value="T4SS_TraD"/>
</dbReference>
<dbReference type="AlphaFoldDB" id="A0AAW9VEE3"/>
<feature type="compositionally biased region" description="Basic and acidic residues" evidence="6">
    <location>
        <begin position="710"/>
        <end position="725"/>
    </location>
</feature>
<comment type="subcellular location">
    <subcellularLocation>
        <location evidence="1">Cell membrane</location>
        <topology evidence="1">Multi-pass membrane protein</topology>
    </subcellularLocation>
</comment>